<reference evidence="3" key="1">
    <citation type="journal article" date="2019" name="Int. J. Syst. Evol. Microbiol.">
        <title>The Global Catalogue of Microorganisms (GCM) 10K type strain sequencing project: providing services to taxonomists for standard genome sequencing and annotation.</title>
        <authorList>
            <consortium name="The Broad Institute Genomics Platform"/>
            <consortium name="The Broad Institute Genome Sequencing Center for Infectious Disease"/>
            <person name="Wu L."/>
            <person name="Ma J."/>
        </authorList>
    </citation>
    <scope>NUCLEOTIDE SEQUENCE [LARGE SCALE GENOMIC DNA]</scope>
    <source>
        <strain evidence="3">JCM 3380</strain>
    </source>
</reference>
<feature type="transmembrane region" description="Helical" evidence="1">
    <location>
        <begin position="175"/>
        <end position="195"/>
    </location>
</feature>
<dbReference type="Proteomes" id="UP001500416">
    <property type="component" value="Unassembled WGS sequence"/>
</dbReference>
<accession>A0ABP3E1J3</accession>
<feature type="transmembrane region" description="Helical" evidence="1">
    <location>
        <begin position="231"/>
        <end position="247"/>
    </location>
</feature>
<evidence type="ECO:0000313" key="2">
    <source>
        <dbReference type="EMBL" id="GAA0249705.1"/>
    </source>
</evidence>
<comment type="caution">
    <text evidence="2">The sequence shown here is derived from an EMBL/GenBank/DDBJ whole genome shotgun (WGS) entry which is preliminary data.</text>
</comment>
<feature type="transmembrane region" description="Helical" evidence="1">
    <location>
        <begin position="254"/>
        <end position="277"/>
    </location>
</feature>
<protein>
    <submittedName>
        <fullName evidence="2">Uncharacterized protein</fullName>
    </submittedName>
</protein>
<evidence type="ECO:0000313" key="3">
    <source>
        <dbReference type="Proteomes" id="UP001500416"/>
    </source>
</evidence>
<evidence type="ECO:0000256" key="1">
    <source>
        <dbReference type="SAM" id="Phobius"/>
    </source>
</evidence>
<gene>
    <name evidence="2" type="ORF">GCM10010492_57240</name>
</gene>
<feature type="transmembrane region" description="Helical" evidence="1">
    <location>
        <begin position="107"/>
        <end position="125"/>
    </location>
</feature>
<organism evidence="2 3">
    <name type="scientific">Saccharothrix mutabilis subsp. mutabilis</name>
    <dbReference type="NCBI Taxonomy" id="66855"/>
    <lineage>
        <taxon>Bacteria</taxon>
        <taxon>Bacillati</taxon>
        <taxon>Actinomycetota</taxon>
        <taxon>Actinomycetes</taxon>
        <taxon>Pseudonocardiales</taxon>
        <taxon>Pseudonocardiaceae</taxon>
        <taxon>Saccharothrix</taxon>
    </lineage>
</organism>
<keyword evidence="3" id="KW-1185">Reference proteome</keyword>
<name>A0ABP3E1J3_9PSEU</name>
<keyword evidence="1" id="KW-1133">Transmembrane helix</keyword>
<proteinExistence type="predicted"/>
<feature type="transmembrane region" description="Helical" evidence="1">
    <location>
        <begin position="297"/>
        <end position="318"/>
    </location>
</feature>
<keyword evidence="1" id="KW-0472">Membrane</keyword>
<dbReference type="EMBL" id="BAAABU010000017">
    <property type="protein sequence ID" value="GAA0249705.1"/>
    <property type="molecule type" value="Genomic_DNA"/>
</dbReference>
<feature type="transmembrane region" description="Helical" evidence="1">
    <location>
        <begin position="146"/>
        <end position="169"/>
    </location>
</feature>
<feature type="transmembrane region" description="Helical" evidence="1">
    <location>
        <begin position="207"/>
        <end position="225"/>
    </location>
</feature>
<sequence length="324" mass="34853">MGDSATAGLIDEMSDLRRRTRRVRHGYWFPLLLFGVLTLGSMPLLRPFDWRNSPTRRCEHGPDGRVRSCVDQSPSTAFEVPGFGRIDPLGVFNTGYLGPVAHPLALGLYWLGVLVLGFLATVWWYRWRASRVGVETSTRIYAQVTVCGLGVLLLVPLISAVGGRLLWLGGWTQRIASVVLVAVSLGAVLVAMRLSRSGGATSRRRRVLIGLGVAATVVVVSVLAAAVMHKVGGLMLLAIGLLTLALVERSVWCALVVLAFTGFTLLANASYMGTIFYRLGWQIGPEETNLLFNGKDVVLPGAVLIIGGVVALIGHRWANGRAAG</sequence>
<feature type="transmembrane region" description="Helical" evidence="1">
    <location>
        <begin position="27"/>
        <end position="45"/>
    </location>
</feature>
<dbReference type="RefSeq" id="WP_343937034.1">
    <property type="nucleotide sequence ID" value="NZ_BAAABU010000017.1"/>
</dbReference>
<keyword evidence="1" id="KW-0812">Transmembrane</keyword>